<protein>
    <submittedName>
        <fullName evidence="8">Phenol 2-monooxygenase</fullName>
    </submittedName>
</protein>
<feature type="domain" description="Phenol hydroxylase-like C-terminal dimerisation" evidence="6">
    <location>
        <begin position="779"/>
        <end position="972"/>
    </location>
</feature>
<evidence type="ECO:0000259" key="6">
    <source>
        <dbReference type="Pfam" id="PF07976"/>
    </source>
</evidence>
<feature type="domain" description="Histidine-specific methyltransferase SAM-dependent" evidence="7">
    <location>
        <begin position="61"/>
        <end position="345"/>
    </location>
</feature>
<evidence type="ECO:0000313" key="9">
    <source>
        <dbReference type="Proteomes" id="UP000051487"/>
    </source>
</evidence>
<dbReference type="NCBIfam" id="TIGR03439">
    <property type="entry name" value="methyl_EasF"/>
    <property type="match status" value="1"/>
</dbReference>
<dbReference type="AlphaFoldDB" id="A0AAN4PG66"/>
<dbReference type="Gene3D" id="3.50.50.60">
    <property type="entry name" value="FAD/NAD(P)-binding domain"/>
    <property type="match status" value="1"/>
</dbReference>
<accession>A0AAN4PG66</accession>
<dbReference type="InterPro" id="IPR050641">
    <property type="entry name" value="RIFMO-like"/>
</dbReference>
<dbReference type="InterPro" id="IPR002938">
    <property type="entry name" value="FAD-bd"/>
</dbReference>
<dbReference type="PANTHER" id="PTHR43004:SF20">
    <property type="entry name" value="2-MONOOXYGENASE, PUTATIVE (AFU_ORTHOLOGUE AFUA_1G13660)-RELATED"/>
    <property type="match status" value="1"/>
</dbReference>
<evidence type="ECO:0000313" key="8">
    <source>
        <dbReference type="EMBL" id="GAQ05934.1"/>
    </source>
</evidence>
<feature type="domain" description="FAD-binding" evidence="5">
    <location>
        <begin position="374"/>
        <end position="744"/>
    </location>
</feature>
<dbReference type="Pfam" id="PF10017">
    <property type="entry name" value="Methyltransf_33"/>
    <property type="match status" value="1"/>
</dbReference>
<dbReference type="EMBL" id="BCLY01000005">
    <property type="protein sequence ID" value="GAQ05934.1"/>
    <property type="molecule type" value="Genomic_DNA"/>
</dbReference>
<organism evidence="8 9">
    <name type="scientific">Aspergillus lentulus</name>
    <dbReference type="NCBI Taxonomy" id="293939"/>
    <lineage>
        <taxon>Eukaryota</taxon>
        <taxon>Fungi</taxon>
        <taxon>Dikarya</taxon>
        <taxon>Ascomycota</taxon>
        <taxon>Pezizomycotina</taxon>
        <taxon>Eurotiomycetes</taxon>
        <taxon>Eurotiomycetidae</taxon>
        <taxon>Eurotiales</taxon>
        <taxon>Aspergillaceae</taxon>
        <taxon>Aspergillus</taxon>
        <taxon>Aspergillus subgen. Fumigati</taxon>
    </lineage>
</organism>
<keyword evidence="3" id="KW-0274">FAD</keyword>
<dbReference type="SUPFAM" id="SSF51905">
    <property type="entry name" value="FAD/NAD(P)-binding domain"/>
    <property type="match status" value="1"/>
</dbReference>
<keyword evidence="2" id="KW-0285">Flavoprotein</keyword>
<dbReference type="CDD" id="cd02979">
    <property type="entry name" value="PHOX_C"/>
    <property type="match status" value="1"/>
</dbReference>
<keyword evidence="4" id="KW-0560">Oxidoreductase</keyword>
<dbReference type="GO" id="GO:0016709">
    <property type="term" value="F:oxidoreductase activity, acting on paired donors, with incorporation or reduction of molecular oxygen, NAD(P)H as one donor, and incorporation of one atom of oxygen"/>
    <property type="evidence" value="ECO:0007669"/>
    <property type="project" value="UniProtKB-ARBA"/>
</dbReference>
<evidence type="ECO:0000259" key="7">
    <source>
        <dbReference type="Pfam" id="PF10017"/>
    </source>
</evidence>
<dbReference type="Pfam" id="PF01494">
    <property type="entry name" value="FAD_binding_3"/>
    <property type="match status" value="1"/>
</dbReference>
<dbReference type="PANTHER" id="PTHR43004">
    <property type="entry name" value="TRK SYSTEM POTASSIUM UPTAKE PROTEIN"/>
    <property type="match status" value="1"/>
</dbReference>
<dbReference type="Gene3D" id="3.40.50.150">
    <property type="entry name" value="Vaccinia Virus protein VP39"/>
    <property type="match status" value="1"/>
</dbReference>
<dbReference type="GO" id="GO:0071949">
    <property type="term" value="F:FAD binding"/>
    <property type="evidence" value="ECO:0007669"/>
    <property type="project" value="InterPro"/>
</dbReference>
<dbReference type="InterPro" id="IPR012941">
    <property type="entry name" value="Phe_hydrox_C_dim_dom"/>
</dbReference>
<proteinExistence type="inferred from homology"/>
<dbReference type="InterPro" id="IPR038220">
    <property type="entry name" value="PHOX_C_sf"/>
</dbReference>
<evidence type="ECO:0000256" key="1">
    <source>
        <dbReference type="ARBA" id="ARBA00007801"/>
    </source>
</evidence>
<dbReference type="SUPFAM" id="SSF52833">
    <property type="entry name" value="Thioredoxin-like"/>
    <property type="match status" value="1"/>
</dbReference>
<dbReference type="SUPFAM" id="SSF54373">
    <property type="entry name" value="FAD-linked reductases, C-terminal domain"/>
    <property type="match status" value="1"/>
</dbReference>
<dbReference type="Pfam" id="PF07976">
    <property type="entry name" value="Phe_hydrox_dim"/>
    <property type="match status" value="1"/>
</dbReference>
<gene>
    <name evidence="8" type="ORF">ALT_3255</name>
</gene>
<comment type="caution">
    <text evidence="8">The sequence shown here is derived from an EMBL/GenBank/DDBJ whole genome shotgun (WGS) entry which is preliminary data.</text>
</comment>
<name>A0AAN4PG66_ASPLE</name>
<evidence type="ECO:0000256" key="2">
    <source>
        <dbReference type="ARBA" id="ARBA00022630"/>
    </source>
</evidence>
<evidence type="ECO:0000259" key="5">
    <source>
        <dbReference type="Pfam" id="PF01494"/>
    </source>
</evidence>
<dbReference type="InterPro" id="IPR036249">
    <property type="entry name" value="Thioredoxin-like_sf"/>
</dbReference>
<evidence type="ECO:0000256" key="4">
    <source>
        <dbReference type="ARBA" id="ARBA00023002"/>
    </source>
</evidence>
<evidence type="ECO:0000256" key="3">
    <source>
        <dbReference type="ARBA" id="ARBA00022827"/>
    </source>
</evidence>
<dbReference type="InterPro" id="IPR036188">
    <property type="entry name" value="FAD/NAD-bd_sf"/>
</dbReference>
<dbReference type="InterPro" id="IPR019257">
    <property type="entry name" value="MeTrfase_dom"/>
</dbReference>
<comment type="similarity">
    <text evidence="1">Belongs to the PheA/TfdB FAD monooxygenase family.</text>
</comment>
<dbReference type="Proteomes" id="UP000051487">
    <property type="component" value="Unassembled WGS sequence"/>
</dbReference>
<dbReference type="InterPro" id="IPR017805">
    <property type="entry name" value="SAM_MeTrfase_EasF-type_put"/>
</dbReference>
<dbReference type="Gene3D" id="3.30.9.10">
    <property type="entry name" value="D-Amino Acid Oxidase, subunit A, domain 2"/>
    <property type="match status" value="1"/>
</dbReference>
<reference evidence="8 9" key="1">
    <citation type="submission" date="2015-11" db="EMBL/GenBank/DDBJ databases">
        <title>Aspergillus lentulus strain IFM 54703T.</title>
        <authorList>
            <person name="Kusuya Y."/>
            <person name="Sakai K."/>
            <person name="Kamei K."/>
            <person name="Takahashi H."/>
            <person name="Yaguchi T."/>
        </authorList>
    </citation>
    <scope>NUCLEOTIDE SEQUENCE [LARGE SCALE GENOMIC DNA]</scope>
    <source>
        <strain evidence="8 9">IFM 54703</strain>
    </source>
</reference>
<sequence length="974" mass="109933">MSMFENVVTPRLHVKQSWVQPIANLPVTNNILDIRSDKEDVQLKESLERSIRAACHEDGEAVLPDLLLWDEKGLRYFEEVTYTPSYYLTNEEIGLLERHKYQIAEHIPSGSMLVELGSGNLRKTRILLEALDELGREVDYFALDVSYPELRRTLSLVPPGRFRHGRCFGLLGTYDDGREWLRRPENKSRPKIVLSLGSTLGSLPRAKTPAFLSSFCLGYAENKPSFLVGLDGCKQEARVLSAYNDPDGINRRFIKNGLVRANELMGHDAFDLDQWDVKGFWDAENGSHNQYYFPRSNVNLAGNMIPSGRKLLAVKSHKYDAEDRDTLCRKAGLQVEDCWASDTDYNLLFLKPTQSSLGELMFHDDPSFYAHCLMAACWASHYNMSTRIIDQKSGRTTTGHADGIHSRTLEILNSFGLVDPIIRQGVPDVEMCYWVWEHPKEFLWAKTDALQGPNKDNGKIERRKRLSSQSDSLSQYGQMLFNQGGLEQILLHYLSKMGRIAVEWNTRAVTLTVSPGNGEGDDDFPVAVGVTKSANGNDTAEQTETIHARYVIACDGAQSCTRTQLEVPMESHSEHSTWGVIDIVPITDFPDIRQSCAIQCPGHGSIMTAPRENRLVRFYIQIKGDKELEKMAQDHSDDTPRALISAAERWISPYKLSYKHCDWWSIYPVGQRLVKEYRIKDRIFLAGDAAHTHSPKAGQGMNVSMQDTYNLVWKLGSVITGVADPIILDTYESERRSVAEELMKMDSVLVHAYEQEAKDAEGVDQVRDEYSGFMSGVKITYAPNMLVAGNEKSGDRALAKNIAVGMRIPSFPVVNQADGSTIPLLNVLPSNGCWRLIVFSGDLRRPRVWERLTSFAESFSQRSHLAHRHQTQNSRRRGPPLETLLVHASPRTSINLMDLPDIFHPFDDELGWDYWKTFADDDASDPNSGKAYAGYGIDKDQGCLVLCRPDQHVAWIGKLDEMAGLDNYFSEFSR</sequence>
<dbReference type="PRINTS" id="PR00420">
    <property type="entry name" value="RNGMNOXGNASE"/>
</dbReference>
<dbReference type="InterPro" id="IPR029063">
    <property type="entry name" value="SAM-dependent_MTases_sf"/>
</dbReference>
<dbReference type="Gene3D" id="3.40.30.20">
    <property type="match status" value="1"/>
</dbReference>